<name>A0A9P6EJC4_9AGAR</name>
<organism evidence="3 4">
    <name type="scientific">Crepidotus variabilis</name>
    <dbReference type="NCBI Taxonomy" id="179855"/>
    <lineage>
        <taxon>Eukaryota</taxon>
        <taxon>Fungi</taxon>
        <taxon>Dikarya</taxon>
        <taxon>Basidiomycota</taxon>
        <taxon>Agaricomycotina</taxon>
        <taxon>Agaricomycetes</taxon>
        <taxon>Agaricomycetidae</taxon>
        <taxon>Agaricales</taxon>
        <taxon>Agaricineae</taxon>
        <taxon>Crepidotaceae</taxon>
        <taxon>Crepidotus</taxon>
    </lineage>
</organism>
<evidence type="ECO:0000256" key="1">
    <source>
        <dbReference type="ARBA" id="ARBA00022737"/>
    </source>
</evidence>
<dbReference type="EMBL" id="MU157838">
    <property type="protein sequence ID" value="KAF9530768.1"/>
    <property type="molecule type" value="Genomic_DNA"/>
</dbReference>
<feature type="domain" description="Nephrocystin 3-like N-terminal" evidence="2">
    <location>
        <begin position="86"/>
        <end position="253"/>
    </location>
</feature>
<dbReference type="Gene3D" id="3.40.50.300">
    <property type="entry name" value="P-loop containing nucleotide triphosphate hydrolases"/>
    <property type="match status" value="1"/>
</dbReference>
<accession>A0A9P6EJC4</accession>
<reference evidence="3" key="1">
    <citation type="submission" date="2020-11" db="EMBL/GenBank/DDBJ databases">
        <authorList>
            <consortium name="DOE Joint Genome Institute"/>
            <person name="Ahrendt S."/>
            <person name="Riley R."/>
            <person name="Andreopoulos W."/>
            <person name="Labutti K."/>
            <person name="Pangilinan J."/>
            <person name="Ruiz-Duenas F.J."/>
            <person name="Barrasa J.M."/>
            <person name="Sanchez-Garcia M."/>
            <person name="Camarero S."/>
            <person name="Miyauchi S."/>
            <person name="Serrano A."/>
            <person name="Linde D."/>
            <person name="Babiker R."/>
            <person name="Drula E."/>
            <person name="Ayuso-Fernandez I."/>
            <person name="Pacheco R."/>
            <person name="Padilla G."/>
            <person name="Ferreira P."/>
            <person name="Barriuso J."/>
            <person name="Kellner H."/>
            <person name="Castanera R."/>
            <person name="Alfaro M."/>
            <person name="Ramirez L."/>
            <person name="Pisabarro A.G."/>
            <person name="Kuo A."/>
            <person name="Tritt A."/>
            <person name="Lipzen A."/>
            <person name="He G."/>
            <person name="Yan M."/>
            <person name="Ng V."/>
            <person name="Cullen D."/>
            <person name="Martin F."/>
            <person name="Rosso M.-N."/>
            <person name="Henrissat B."/>
            <person name="Hibbett D."/>
            <person name="Martinez A.T."/>
            <person name="Grigoriev I.V."/>
        </authorList>
    </citation>
    <scope>NUCLEOTIDE SEQUENCE</scope>
    <source>
        <strain evidence="3">CBS 506.95</strain>
    </source>
</reference>
<keyword evidence="4" id="KW-1185">Reference proteome</keyword>
<dbReference type="AlphaFoldDB" id="A0A9P6EJC4"/>
<protein>
    <recommendedName>
        <fullName evidence="2">Nephrocystin 3-like N-terminal domain-containing protein</fullName>
    </recommendedName>
</protein>
<evidence type="ECO:0000313" key="3">
    <source>
        <dbReference type="EMBL" id="KAF9530768.1"/>
    </source>
</evidence>
<sequence length="489" mass="55157">MASRTTQSQQTTNFFEGGSNINLNESNIVAGNHNTVVTNNVNSSSSWLELLASHCAHDALVDSKERYDPPHCAPNTREAIQREIVDWINTLTLVGLVMWLNGSAGAGKSAITQTIAERIKNEATPSASFFFSRISGSPTRVNGDCLLPTIIYQLCQLIPEYRRSVMKKLKTDPSIFELSRSSQMAILFTKPLQRFSFTQMLRNLRRRPIPIVIIIDGLDECRDSEVQCDLLRILADAAASVRRRPLRILIASRPEAHITRTFDQHPRFREGGLRRINLDEDQDASMDILTLLRQGFHKIHREHPLRKYLDPSWPTQDHLDFLVSKSSPQMMLASTAMSYIASPKHRPTDRLITVITLLSKPTSSLSDRPLQRLDSLYAFIFGSTEVENREILQAILGILHLSSLKEFHLPPPTPAFIEKALGLQPGDAYLYLEPIISVIHLPEHPERPIRSLHASLFDFLLNPARSNELALNLDYGYAGLVGHFFLQSE</sequence>
<dbReference type="PANTHER" id="PTHR10039">
    <property type="entry name" value="AMELOGENIN"/>
    <property type="match status" value="1"/>
</dbReference>
<dbReference type="Pfam" id="PF24883">
    <property type="entry name" value="NPHP3_N"/>
    <property type="match status" value="1"/>
</dbReference>
<dbReference type="Proteomes" id="UP000807306">
    <property type="component" value="Unassembled WGS sequence"/>
</dbReference>
<gene>
    <name evidence="3" type="ORF">CPB83DRAFT_920844</name>
</gene>
<dbReference type="InterPro" id="IPR027417">
    <property type="entry name" value="P-loop_NTPase"/>
</dbReference>
<proteinExistence type="predicted"/>
<comment type="caution">
    <text evidence="3">The sequence shown here is derived from an EMBL/GenBank/DDBJ whole genome shotgun (WGS) entry which is preliminary data.</text>
</comment>
<keyword evidence="1" id="KW-0677">Repeat</keyword>
<evidence type="ECO:0000313" key="4">
    <source>
        <dbReference type="Proteomes" id="UP000807306"/>
    </source>
</evidence>
<dbReference type="SUPFAM" id="SSF52540">
    <property type="entry name" value="P-loop containing nucleoside triphosphate hydrolases"/>
    <property type="match status" value="1"/>
</dbReference>
<evidence type="ECO:0000259" key="2">
    <source>
        <dbReference type="Pfam" id="PF24883"/>
    </source>
</evidence>
<dbReference type="OrthoDB" id="3014077at2759"/>
<dbReference type="InterPro" id="IPR056884">
    <property type="entry name" value="NPHP3-like_N"/>
</dbReference>
<dbReference type="PANTHER" id="PTHR10039:SF14">
    <property type="entry name" value="NACHT DOMAIN-CONTAINING PROTEIN"/>
    <property type="match status" value="1"/>
</dbReference>